<dbReference type="InterPro" id="IPR036005">
    <property type="entry name" value="Creatinase/aminopeptidase-like"/>
</dbReference>
<dbReference type="Gene3D" id="3.90.230.10">
    <property type="entry name" value="Creatinase/methionine aminopeptidase superfamily"/>
    <property type="match status" value="1"/>
</dbReference>
<dbReference type="GO" id="GO:0004177">
    <property type="term" value="F:aminopeptidase activity"/>
    <property type="evidence" value="ECO:0007669"/>
    <property type="project" value="UniProtKB-KW"/>
</dbReference>
<dbReference type="Gene3D" id="3.40.350.10">
    <property type="entry name" value="Creatinase/prolidase N-terminal domain"/>
    <property type="match status" value="1"/>
</dbReference>
<dbReference type="EMBL" id="BAAAYN010000023">
    <property type="protein sequence ID" value="GAA3388322.1"/>
    <property type="molecule type" value="Genomic_DNA"/>
</dbReference>
<dbReference type="InterPro" id="IPR000587">
    <property type="entry name" value="Creatinase_N"/>
</dbReference>
<protein>
    <submittedName>
        <fullName evidence="4">Aminopeptidase P family protein</fullName>
    </submittedName>
</protein>
<dbReference type="PANTHER" id="PTHR46112:SF3">
    <property type="entry name" value="AMINOPEPTIDASE YPDF"/>
    <property type="match status" value="1"/>
</dbReference>
<dbReference type="Pfam" id="PF00557">
    <property type="entry name" value="Peptidase_M24"/>
    <property type="match status" value="1"/>
</dbReference>
<dbReference type="Pfam" id="PF01321">
    <property type="entry name" value="Creatinase_N"/>
    <property type="match status" value="1"/>
</dbReference>
<name>A0ABP6SYW5_9ACTN</name>
<evidence type="ECO:0000256" key="1">
    <source>
        <dbReference type="SAM" id="MobiDB-lite"/>
    </source>
</evidence>
<evidence type="ECO:0000313" key="5">
    <source>
        <dbReference type="Proteomes" id="UP001501676"/>
    </source>
</evidence>
<feature type="region of interest" description="Disordered" evidence="1">
    <location>
        <begin position="1"/>
        <end position="20"/>
    </location>
</feature>
<evidence type="ECO:0000259" key="3">
    <source>
        <dbReference type="Pfam" id="PF01321"/>
    </source>
</evidence>
<comment type="caution">
    <text evidence="4">The sequence shown here is derived from an EMBL/GenBank/DDBJ whole genome shotgun (WGS) entry which is preliminary data.</text>
</comment>
<dbReference type="InterPro" id="IPR029149">
    <property type="entry name" value="Creatin/AminoP/Spt16_N"/>
</dbReference>
<feature type="domain" description="Creatinase N-terminal" evidence="3">
    <location>
        <begin position="31"/>
        <end position="124"/>
    </location>
</feature>
<keyword evidence="4" id="KW-0378">Hydrolase</keyword>
<gene>
    <name evidence="4" type="ORF">GCM10020369_34050</name>
</gene>
<keyword evidence="4" id="KW-0031">Aminopeptidase</keyword>
<dbReference type="InterPro" id="IPR000994">
    <property type="entry name" value="Pept_M24"/>
</dbReference>
<evidence type="ECO:0000259" key="2">
    <source>
        <dbReference type="Pfam" id="PF00557"/>
    </source>
</evidence>
<sequence length="388" mass="41266">MTQTPYRPRRGRFSLSDGHGPTELAKDFDGRLERVAADAARAGFQGILVTVGPDLRYLCGYSPPSGADRLTVLVVSAGQPPTLVLPRRDLPAAAAMPVVEPLVIESWDDGESPYQRLIDALDPVGVYAASDSMWARHVVGIERIAPAVVIHPLTEALPMLRALKDEGEVARLAAAAAATDAAYTRILRIQFAGRTEREVAAELSEYLTAYGLSEVVAGVASGPNGADPEHEPASRPIQFGDTVVLRLGGAVEEYRSELVRTVSVGPPGIAVARAHDVLQLAARAAFDVVRPGAPSQEVERAVRRTVVDAGYAEADVRYAGHGIGLTADEPPWTVEGEMRPLNVGMCFSVEPGIQLAHGLGARLGDVVAVTRTGARRLGRTEHEVAVVY</sequence>
<accession>A0ABP6SYW5</accession>
<evidence type="ECO:0000313" key="4">
    <source>
        <dbReference type="EMBL" id="GAA3388322.1"/>
    </source>
</evidence>
<dbReference type="InterPro" id="IPR050659">
    <property type="entry name" value="Peptidase_M24B"/>
</dbReference>
<feature type="domain" description="Peptidase M24" evidence="2">
    <location>
        <begin position="172"/>
        <end position="370"/>
    </location>
</feature>
<dbReference type="SUPFAM" id="SSF53092">
    <property type="entry name" value="Creatinase/prolidase N-terminal domain"/>
    <property type="match status" value="1"/>
</dbReference>
<dbReference type="SUPFAM" id="SSF55920">
    <property type="entry name" value="Creatinase/aminopeptidase"/>
    <property type="match status" value="1"/>
</dbReference>
<keyword evidence="5" id="KW-1185">Reference proteome</keyword>
<reference evidence="5" key="1">
    <citation type="journal article" date="2019" name="Int. J. Syst. Evol. Microbiol.">
        <title>The Global Catalogue of Microorganisms (GCM) 10K type strain sequencing project: providing services to taxonomists for standard genome sequencing and annotation.</title>
        <authorList>
            <consortium name="The Broad Institute Genomics Platform"/>
            <consortium name="The Broad Institute Genome Sequencing Center for Infectious Disease"/>
            <person name="Wu L."/>
            <person name="Ma J."/>
        </authorList>
    </citation>
    <scope>NUCLEOTIDE SEQUENCE [LARGE SCALE GENOMIC DNA]</scope>
    <source>
        <strain evidence="5">JCM 9458</strain>
    </source>
</reference>
<proteinExistence type="predicted"/>
<organism evidence="4 5">
    <name type="scientific">Cryptosporangium minutisporangium</name>
    <dbReference type="NCBI Taxonomy" id="113569"/>
    <lineage>
        <taxon>Bacteria</taxon>
        <taxon>Bacillati</taxon>
        <taxon>Actinomycetota</taxon>
        <taxon>Actinomycetes</taxon>
        <taxon>Cryptosporangiales</taxon>
        <taxon>Cryptosporangiaceae</taxon>
        <taxon>Cryptosporangium</taxon>
    </lineage>
</organism>
<dbReference type="Proteomes" id="UP001501676">
    <property type="component" value="Unassembled WGS sequence"/>
</dbReference>
<dbReference type="RefSeq" id="WP_345729095.1">
    <property type="nucleotide sequence ID" value="NZ_BAAAYN010000023.1"/>
</dbReference>
<keyword evidence="4" id="KW-0645">Protease</keyword>
<dbReference type="PANTHER" id="PTHR46112">
    <property type="entry name" value="AMINOPEPTIDASE"/>
    <property type="match status" value="1"/>
</dbReference>